<evidence type="ECO:0000313" key="1">
    <source>
        <dbReference type="EMBL" id="CAB4148830.1"/>
    </source>
</evidence>
<protein>
    <submittedName>
        <fullName evidence="4">Uncharacterized protein</fullName>
    </submittedName>
</protein>
<dbReference type="EMBL" id="LR796974">
    <property type="protein sequence ID" value="CAB4179097.1"/>
    <property type="molecule type" value="Genomic_DNA"/>
</dbReference>
<dbReference type="EMBL" id="LR797121">
    <property type="protein sequence ID" value="CAB4188180.1"/>
    <property type="molecule type" value="Genomic_DNA"/>
</dbReference>
<name>A0A6J5T192_9CAUD</name>
<evidence type="ECO:0000313" key="2">
    <source>
        <dbReference type="EMBL" id="CAB4179097.1"/>
    </source>
</evidence>
<dbReference type="EMBL" id="LR796504">
    <property type="protein sequence ID" value="CAB4148830.1"/>
    <property type="molecule type" value="Genomic_DNA"/>
</dbReference>
<reference evidence="4" key="1">
    <citation type="submission" date="2020-05" db="EMBL/GenBank/DDBJ databases">
        <authorList>
            <person name="Chiriac C."/>
            <person name="Salcher M."/>
            <person name="Ghai R."/>
            <person name="Kavagutti S V."/>
        </authorList>
    </citation>
    <scope>NUCLEOTIDE SEQUENCE</scope>
</reference>
<sequence length="154" mass="17554">MNQYSELLRYIKSLAQADILVNTVTKGDFDTLDLDKMNIFPLVHIAITGASFTNGSTVNFSVQVGCFDIRDINKEIRDNKFWEQDNEVDNHNTTLAVLNRMWLKMFVDFEENNITASESPSLDIYTFVRSNTLDGWILSFDVEVPNTTINLCTG</sequence>
<proteinExistence type="predicted"/>
<gene>
    <name evidence="2" type="ORF">UFOVP1027_36</name>
    <name evidence="3" type="ORF">UFOVP1182_2</name>
    <name evidence="4" type="ORF">UFOVP1632_18</name>
    <name evidence="1" type="ORF">UFOVP530_36</name>
</gene>
<evidence type="ECO:0000313" key="3">
    <source>
        <dbReference type="EMBL" id="CAB4188180.1"/>
    </source>
</evidence>
<organism evidence="4">
    <name type="scientific">uncultured Caudovirales phage</name>
    <dbReference type="NCBI Taxonomy" id="2100421"/>
    <lineage>
        <taxon>Viruses</taxon>
        <taxon>Duplodnaviria</taxon>
        <taxon>Heunggongvirae</taxon>
        <taxon>Uroviricota</taxon>
        <taxon>Caudoviricetes</taxon>
        <taxon>Peduoviridae</taxon>
        <taxon>Maltschvirus</taxon>
        <taxon>Maltschvirus maltsch</taxon>
    </lineage>
</organism>
<evidence type="ECO:0000313" key="4">
    <source>
        <dbReference type="EMBL" id="CAB4220447.1"/>
    </source>
</evidence>
<accession>A0A6J5T192</accession>
<dbReference type="EMBL" id="LR797498">
    <property type="protein sequence ID" value="CAB4220447.1"/>
    <property type="molecule type" value="Genomic_DNA"/>
</dbReference>